<sequence>MATSAAPMARDARGPRPAAVSRGVASLAGALTGLLSLTGMLRLTDGAFSGTLSRFALVVVLVAMLPWVVYVAHRARHGQLTARALAVVVGLVVVGFCAVWLSVLGPVVALLCSLAAFAVVWVSDWPQRRPRGEDRFVRIEELQRDDEE</sequence>
<keyword evidence="1" id="KW-0812">Transmembrane</keyword>
<feature type="transmembrane region" description="Helical" evidence="1">
    <location>
        <begin position="107"/>
        <end position="125"/>
    </location>
</feature>
<gene>
    <name evidence="2" type="ORF">AVDCRST_MAG48-742</name>
</gene>
<organism evidence="2">
    <name type="scientific">uncultured Friedmanniella sp</name>
    <dbReference type="NCBI Taxonomy" id="335381"/>
    <lineage>
        <taxon>Bacteria</taxon>
        <taxon>Bacillati</taxon>
        <taxon>Actinomycetota</taxon>
        <taxon>Actinomycetes</taxon>
        <taxon>Propionibacteriales</taxon>
        <taxon>Nocardioidaceae</taxon>
        <taxon>Friedmanniella</taxon>
        <taxon>environmental samples</taxon>
    </lineage>
</organism>
<evidence type="ECO:0000256" key="1">
    <source>
        <dbReference type="SAM" id="Phobius"/>
    </source>
</evidence>
<feature type="transmembrane region" description="Helical" evidence="1">
    <location>
        <begin position="52"/>
        <end position="72"/>
    </location>
</feature>
<keyword evidence="1" id="KW-0472">Membrane</keyword>
<feature type="transmembrane region" description="Helical" evidence="1">
    <location>
        <begin position="84"/>
        <end position="101"/>
    </location>
</feature>
<name>A0A6J4K1T2_9ACTN</name>
<proteinExistence type="predicted"/>
<dbReference type="EMBL" id="CADCTS010000108">
    <property type="protein sequence ID" value="CAA9293495.1"/>
    <property type="molecule type" value="Genomic_DNA"/>
</dbReference>
<evidence type="ECO:0000313" key="2">
    <source>
        <dbReference type="EMBL" id="CAA9293495.1"/>
    </source>
</evidence>
<protein>
    <submittedName>
        <fullName evidence="2">Uncharacterized protein</fullName>
    </submittedName>
</protein>
<accession>A0A6J4K1T2</accession>
<feature type="transmembrane region" description="Helical" evidence="1">
    <location>
        <begin position="20"/>
        <end position="40"/>
    </location>
</feature>
<dbReference type="AlphaFoldDB" id="A0A6J4K1T2"/>
<reference evidence="2" key="1">
    <citation type="submission" date="2020-02" db="EMBL/GenBank/DDBJ databases">
        <authorList>
            <person name="Meier V. D."/>
        </authorList>
    </citation>
    <scope>NUCLEOTIDE SEQUENCE</scope>
    <source>
        <strain evidence="2">AVDCRST_MAG48</strain>
    </source>
</reference>
<keyword evidence="1" id="KW-1133">Transmembrane helix</keyword>